<keyword evidence="1" id="KW-1015">Disulfide bond</keyword>
<dbReference type="InterPro" id="IPR023415">
    <property type="entry name" value="LDLR_class-A_CS"/>
</dbReference>
<dbReference type="Proteomes" id="UP000000305">
    <property type="component" value="Unassembled WGS sequence"/>
</dbReference>
<evidence type="ECO:0000256" key="1">
    <source>
        <dbReference type="ARBA" id="ARBA00023157"/>
    </source>
</evidence>
<dbReference type="OrthoDB" id="6382164at2759"/>
<reference evidence="5 6" key="1">
    <citation type="journal article" date="2011" name="Science">
        <title>The ecoresponsive genome of Daphnia pulex.</title>
        <authorList>
            <person name="Colbourne J.K."/>
            <person name="Pfrender M.E."/>
            <person name="Gilbert D."/>
            <person name="Thomas W.K."/>
            <person name="Tucker A."/>
            <person name="Oakley T.H."/>
            <person name="Tokishita S."/>
            <person name="Aerts A."/>
            <person name="Arnold G.J."/>
            <person name="Basu M.K."/>
            <person name="Bauer D.J."/>
            <person name="Caceres C.E."/>
            <person name="Carmel L."/>
            <person name="Casola C."/>
            <person name="Choi J.H."/>
            <person name="Detter J.C."/>
            <person name="Dong Q."/>
            <person name="Dusheyko S."/>
            <person name="Eads B.D."/>
            <person name="Frohlich T."/>
            <person name="Geiler-Samerotte K.A."/>
            <person name="Gerlach D."/>
            <person name="Hatcher P."/>
            <person name="Jogdeo S."/>
            <person name="Krijgsveld J."/>
            <person name="Kriventseva E.V."/>
            <person name="Kultz D."/>
            <person name="Laforsch C."/>
            <person name="Lindquist E."/>
            <person name="Lopez J."/>
            <person name="Manak J.R."/>
            <person name="Muller J."/>
            <person name="Pangilinan J."/>
            <person name="Patwardhan R.P."/>
            <person name="Pitluck S."/>
            <person name="Pritham E.J."/>
            <person name="Rechtsteiner A."/>
            <person name="Rho M."/>
            <person name="Rogozin I.B."/>
            <person name="Sakarya O."/>
            <person name="Salamov A."/>
            <person name="Schaack S."/>
            <person name="Shapiro H."/>
            <person name="Shiga Y."/>
            <person name="Skalitzky C."/>
            <person name="Smith Z."/>
            <person name="Souvorov A."/>
            <person name="Sung W."/>
            <person name="Tang Z."/>
            <person name="Tsuchiya D."/>
            <person name="Tu H."/>
            <person name="Vos H."/>
            <person name="Wang M."/>
            <person name="Wolf Y.I."/>
            <person name="Yamagata H."/>
            <person name="Yamada T."/>
            <person name="Ye Y."/>
            <person name="Shaw J.R."/>
            <person name="Andrews J."/>
            <person name="Crease T.J."/>
            <person name="Tang H."/>
            <person name="Lucas S.M."/>
            <person name="Robertson H.M."/>
            <person name="Bork P."/>
            <person name="Koonin E.V."/>
            <person name="Zdobnov E.M."/>
            <person name="Grigoriev I.V."/>
            <person name="Lynch M."/>
            <person name="Boore J.L."/>
        </authorList>
    </citation>
    <scope>NUCLEOTIDE SEQUENCE [LARGE SCALE GENOMIC DNA]</scope>
</reference>
<sequence>MPITKKTYPFKLIAIISFGCLGQLNCTAGLSVCSDLSQCIPSTYLCDGRMDCEDGSDEKWTLCYYRKFNCADNTTAIRASLRCDAPILPSRLTTTPDPVPTLSSTFSMDEDEIAQSTIGSVNNSIAVETEEEKDHFLAVDSLLMDEEEEVTLGFLNLFCFWLAVAIGGLAGLAFTTAVLMQGSTYIKKR</sequence>
<evidence type="ECO:0000256" key="2">
    <source>
        <dbReference type="PROSITE-ProRule" id="PRU00124"/>
    </source>
</evidence>
<dbReference type="InterPro" id="IPR036055">
    <property type="entry name" value="LDL_receptor-like_sf"/>
</dbReference>
<dbReference type="PROSITE" id="PS01209">
    <property type="entry name" value="LDLRA_1"/>
    <property type="match status" value="1"/>
</dbReference>
<accession>E9GW10</accession>
<dbReference type="HOGENOM" id="CLU_1435785_0_0_1"/>
<gene>
    <name evidence="5" type="ORF">DAPPUDRAFT_249169</name>
</gene>
<keyword evidence="3" id="KW-1133">Transmembrane helix</keyword>
<keyword evidence="4" id="KW-0732">Signal</keyword>
<keyword evidence="3" id="KW-0472">Membrane</keyword>
<dbReference type="AlphaFoldDB" id="E9GW10"/>
<dbReference type="SUPFAM" id="SSF57424">
    <property type="entry name" value="LDL receptor-like module"/>
    <property type="match status" value="1"/>
</dbReference>
<evidence type="ECO:0000313" key="6">
    <source>
        <dbReference type="Proteomes" id="UP000000305"/>
    </source>
</evidence>
<evidence type="ECO:0000256" key="3">
    <source>
        <dbReference type="SAM" id="Phobius"/>
    </source>
</evidence>
<comment type="caution">
    <text evidence="2">Lacks conserved residue(s) required for the propagation of feature annotation.</text>
</comment>
<dbReference type="SMART" id="SM00192">
    <property type="entry name" value="LDLa"/>
    <property type="match status" value="1"/>
</dbReference>
<dbReference type="Pfam" id="PF00057">
    <property type="entry name" value="Ldl_recept_a"/>
    <property type="match status" value="1"/>
</dbReference>
<dbReference type="InterPro" id="IPR002172">
    <property type="entry name" value="LDrepeatLR_classA_rpt"/>
</dbReference>
<evidence type="ECO:0000313" key="5">
    <source>
        <dbReference type="EMBL" id="EFX76268.1"/>
    </source>
</evidence>
<dbReference type="PROSITE" id="PS50068">
    <property type="entry name" value="LDLRA_2"/>
    <property type="match status" value="1"/>
</dbReference>
<feature type="signal peptide" evidence="4">
    <location>
        <begin position="1"/>
        <end position="29"/>
    </location>
</feature>
<organism evidence="5 6">
    <name type="scientific">Daphnia pulex</name>
    <name type="common">Water flea</name>
    <dbReference type="NCBI Taxonomy" id="6669"/>
    <lineage>
        <taxon>Eukaryota</taxon>
        <taxon>Metazoa</taxon>
        <taxon>Ecdysozoa</taxon>
        <taxon>Arthropoda</taxon>
        <taxon>Crustacea</taxon>
        <taxon>Branchiopoda</taxon>
        <taxon>Diplostraca</taxon>
        <taxon>Cladocera</taxon>
        <taxon>Anomopoda</taxon>
        <taxon>Daphniidae</taxon>
        <taxon>Daphnia</taxon>
    </lineage>
</organism>
<keyword evidence="6" id="KW-1185">Reference proteome</keyword>
<name>E9GW10_DAPPU</name>
<dbReference type="KEGG" id="dpx:DAPPUDRAFT_249169"/>
<keyword evidence="3" id="KW-0812">Transmembrane</keyword>
<dbReference type="CDD" id="cd00112">
    <property type="entry name" value="LDLa"/>
    <property type="match status" value="1"/>
</dbReference>
<feature type="transmembrane region" description="Helical" evidence="3">
    <location>
        <begin position="154"/>
        <end position="180"/>
    </location>
</feature>
<protein>
    <submittedName>
        <fullName evidence="5">Uncharacterized protein</fullName>
    </submittedName>
</protein>
<dbReference type="Gene3D" id="4.10.400.10">
    <property type="entry name" value="Low-density Lipoprotein Receptor"/>
    <property type="match status" value="1"/>
</dbReference>
<evidence type="ECO:0000256" key="4">
    <source>
        <dbReference type="SAM" id="SignalP"/>
    </source>
</evidence>
<dbReference type="InParanoid" id="E9GW10"/>
<proteinExistence type="predicted"/>
<feature type="chain" id="PRO_5003240646" evidence="4">
    <location>
        <begin position="30"/>
        <end position="189"/>
    </location>
</feature>
<dbReference type="EMBL" id="GL732569">
    <property type="protein sequence ID" value="EFX76268.1"/>
    <property type="molecule type" value="Genomic_DNA"/>
</dbReference>